<evidence type="ECO:0000313" key="4">
    <source>
        <dbReference type="Proteomes" id="UP000245934"/>
    </source>
</evidence>
<sequence length="248" mass="27317">MPEKRVLIVEDDEIIVRVLISMLRDNGFILQTPVNSGEQAIEQVAAERPDIVLMDIDLAGEMSGIKTAAELFNLFTIPVIFVTGHDEHTIFEKAIRSLPFGFLLKPVNPNLLVSSIHVALALCEKMLLTTEGKKAGLTQSMCVQISDSVHPVVLVDSELSIIWANQAAEELFHENGQAIFLRDIREGLSVINPSIQISPSFFRGSDDSKIPVAIPFDGQMRQCIITARPIMNVFGIYSGSFISITTPQ</sequence>
<dbReference type="Gene3D" id="3.40.50.2300">
    <property type="match status" value="1"/>
</dbReference>
<proteinExistence type="predicted"/>
<name>A0A2V2MYW3_9EURY</name>
<dbReference type="PROSITE" id="PS50110">
    <property type="entry name" value="RESPONSE_REGULATORY"/>
    <property type="match status" value="1"/>
</dbReference>
<dbReference type="SMART" id="SM00448">
    <property type="entry name" value="REC"/>
    <property type="match status" value="1"/>
</dbReference>
<feature type="modified residue" description="4-aspartylphosphate" evidence="1">
    <location>
        <position position="55"/>
    </location>
</feature>
<evidence type="ECO:0000256" key="1">
    <source>
        <dbReference type="PROSITE-ProRule" id="PRU00169"/>
    </source>
</evidence>
<dbReference type="GeneID" id="97611347"/>
<evidence type="ECO:0000313" key="3">
    <source>
        <dbReference type="EMBL" id="PWR73334.1"/>
    </source>
</evidence>
<dbReference type="PANTHER" id="PTHR43228:SF6">
    <property type="entry name" value="RESPONSE REGULATOR RECEIVER"/>
    <property type="match status" value="1"/>
</dbReference>
<dbReference type="GO" id="GO:0000160">
    <property type="term" value="P:phosphorelay signal transduction system"/>
    <property type="evidence" value="ECO:0007669"/>
    <property type="project" value="InterPro"/>
</dbReference>
<protein>
    <recommendedName>
        <fullName evidence="2">Response regulatory domain-containing protein</fullName>
    </recommendedName>
</protein>
<keyword evidence="1" id="KW-0597">Phosphoprotein</keyword>
<dbReference type="RefSeq" id="WP_109941121.1">
    <property type="nucleotide sequence ID" value="NZ_CP176366.1"/>
</dbReference>
<dbReference type="Pfam" id="PF00072">
    <property type="entry name" value="Response_reg"/>
    <property type="match status" value="1"/>
</dbReference>
<dbReference type="InterPro" id="IPR052048">
    <property type="entry name" value="ST_Response_Regulator"/>
</dbReference>
<dbReference type="InterPro" id="IPR011006">
    <property type="entry name" value="CheY-like_superfamily"/>
</dbReference>
<dbReference type="EMBL" id="QGMZ01000019">
    <property type="protein sequence ID" value="PWR73334.1"/>
    <property type="molecule type" value="Genomic_DNA"/>
</dbReference>
<keyword evidence="4" id="KW-1185">Reference proteome</keyword>
<dbReference type="SUPFAM" id="SSF52172">
    <property type="entry name" value="CheY-like"/>
    <property type="match status" value="1"/>
</dbReference>
<evidence type="ECO:0000259" key="2">
    <source>
        <dbReference type="PROSITE" id="PS50110"/>
    </source>
</evidence>
<reference evidence="3 4" key="1">
    <citation type="submission" date="2018-05" db="EMBL/GenBank/DDBJ databases">
        <title>Draft genome of Methanospirillum stamsii Pt1.</title>
        <authorList>
            <person name="Dueholm M.S."/>
            <person name="Nielsen P.H."/>
            <person name="Bakmann L.F."/>
            <person name="Otzen D.E."/>
        </authorList>
    </citation>
    <scope>NUCLEOTIDE SEQUENCE [LARGE SCALE GENOMIC DNA]</scope>
    <source>
        <strain evidence="3 4">Pt1</strain>
    </source>
</reference>
<comment type="caution">
    <text evidence="3">The sequence shown here is derived from an EMBL/GenBank/DDBJ whole genome shotgun (WGS) entry which is preliminary data.</text>
</comment>
<feature type="domain" description="Response regulatory" evidence="2">
    <location>
        <begin position="5"/>
        <end position="120"/>
    </location>
</feature>
<dbReference type="Proteomes" id="UP000245934">
    <property type="component" value="Unassembled WGS sequence"/>
</dbReference>
<dbReference type="AlphaFoldDB" id="A0A2V2MYW3"/>
<dbReference type="OrthoDB" id="8127at2157"/>
<dbReference type="PANTHER" id="PTHR43228">
    <property type="entry name" value="TWO-COMPONENT RESPONSE REGULATOR"/>
    <property type="match status" value="1"/>
</dbReference>
<gene>
    <name evidence="3" type="ORF">DLD82_10715</name>
</gene>
<dbReference type="InterPro" id="IPR001789">
    <property type="entry name" value="Sig_transdc_resp-reg_receiver"/>
</dbReference>
<organism evidence="3 4">
    <name type="scientific">Methanospirillum stamsii</name>
    <dbReference type="NCBI Taxonomy" id="1277351"/>
    <lineage>
        <taxon>Archaea</taxon>
        <taxon>Methanobacteriati</taxon>
        <taxon>Methanobacteriota</taxon>
        <taxon>Stenosarchaea group</taxon>
        <taxon>Methanomicrobia</taxon>
        <taxon>Methanomicrobiales</taxon>
        <taxon>Methanospirillaceae</taxon>
        <taxon>Methanospirillum</taxon>
    </lineage>
</organism>
<accession>A0A2V2MYW3</accession>
<dbReference type="CDD" id="cd17534">
    <property type="entry name" value="REC_DC-like"/>
    <property type="match status" value="1"/>
</dbReference>